<feature type="chain" id="PRO_5021050392" description="LPS-assembly protein LptD" evidence="2">
    <location>
        <begin position="25"/>
        <end position="747"/>
    </location>
</feature>
<gene>
    <name evidence="2" type="primary">lptD</name>
    <name evidence="4" type="ORF">B1806_11895</name>
</gene>
<dbReference type="PANTHER" id="PTHR30189">
    <property type="entry name" value="LPS-ASSEMBLY PROTEIN"/>
    <property type="match status" value="1"/>
</dbReference>
<proteinExistence type="inferred from homology"/>
<sequence precursor="true">MPHRRLLVLALSLALLDASAAALAQGANALCPLGASDCARPRYDYSQCRRNDLLDFYVPGLPVADRATRAKLPVQIHAAAASSSDGEHYQLSGHVHLARGDQLLQAPSVDYTRGTTAYDAHGGVTYQDQGLLLSADSIRGTTTPERADARHVRYQLLQARGNGRARSAQILDSERSRYQGATYSTCDPQSRLWDFAGSRFDINRATGIGTAHDVTMRFMGVPFLWLPWLRFPVNGQRMSGFLAPSFGGSGNSGSYLRLPYYLNLAPNYDATLEPAFYSLRGPMLGGQFRYLFDIGTGALNFNYMPHDKIYGGKRWMLQYQDSTPLVPGWSFNANINRVSDNTYFEDFGNSLTMAATSLLGSSAYINGGGQWWNAAFGVDTYQLTDPTLPQGVQPYSRLPRGVLNLDIPLSGPFIFGLRSEAVAFRKHDALEGDRLDLYPYLEAPLQGAAWFLRPRLGFRYTQYWLQGNNGDPSRALPIAQIDSGLIFDRQVSLFGNSYTQTLEPRAYYLYVPYRNQNNLPIFDTQPLTFDWWSLFSSNQYTGADRQVNANNLTLALSTRLIDSSGIERFSAGIGQIRYFTPQRVQLPGYPTLYEAGSAYVGMVSVGLTRDWKLDLTQQYDPNLHRTTVSTFQIQHQLNGDGVVNLAYRYQRGLLDQYDISALWPVSPSWSLVGRWNYSVADHKTLEAFGGVEWDSCCIAVRGVLRRYVTDSQGNATNAVMFEVEFKGIGGLGSRTGSFLSHAILGYQ</sequence>
<dbReference type="GO" id="GO:0043165">
    <property type="term" value="P:Gram-negative-bacterium-type cell outer membrane assembly"/>
    <property type="evidence" value="ECO:0007669"/>
    <property type="project" value="UniProtKB-UniRule"/>
</dbReference>
<evidence type="ECO:0000313" key="5">
    <source>
        <dbReference type="Proteomes" id="UP000307749"/>
    </source>
</evidence>
<feature type="domain" description="LptD C-terminal" evidence="3">
    <location>
        <begin position="313"/>
        <end position="669"/>
    </location>
</feature>
<dbReference type="OrthoDB" id="9760225at2"/>
<dbReference type="Pfam" id="PF04453">
    <property type="entry name" value="LptD"/>
    <property type="match status" value="1"/>
</dbReference>
<reference evidence="4 5" key="1">
    <citation type="submission" date="2017-02" db="EMBL/GenBank/DDBJ databases">
        <title>Whole genome sequencing of Metallibacterium scheffleri DSM 24874 (T).</title>
        <authorList>
            <person name="Kumar S."/>
            <person name="Patil P."/>
            <person name="Patil P.B."/>
        </authorList>
    </citation>
    <scope>NUCLEOTIDE SEQUENCE [LARGE SCALE GENOMIC DNA]</scope>
    <source>
        <strain evidence="4 5">DSM 24874</strain>
    </source>
</reference>
<comment type="subcellular location">
    <subcellularLocation>
        <location evidence="2">Cell outer membrane</location>
    </subcellularLocation>
</comment>
<comment type="caution">
    <text evidence="4">The sequence shown here is derived from an EMBL/GenBank/DDBJ whole genome shotgun (WGS) entry which is preliminary data.</text>
</comment>
<keyword evidence="2" id="KW-0472">Membrane</keyword>
<keyword evidence="2" id="KW-0732">Signal</keyword>
<comment type="subunit">
    <text evidence="2">Component of the lipopolysaccharide transport and assembly complex. Interacts with LptE and LptA.</text>
</comment>
<dbReference type="InterPro" id="IPR007543">
    <property type="entry name" value="LptD_C"/>
</dbReference>
<dbReference type="PANTHER" id="PTHR30189:SF1">
    <property type="entry name" value="LPS-ASSEMBLY PROTEIN LPTD"/>
    <property type="match status" value="1"/>
</dbReference>
<evidence type="ECO:0000259" key="3">
    <source>
        <dbReference type="Pfam" id="PF04453"/>
    </source>
</evidence>
<dbReference type="InterPro" id="IPR050218">
    <property type="entry name" value="LptD"/>
</dbReference>
<dbReference type="GO" id="GO:0009279">
    <property type="term" value="C:cell outer membrane"/>
    <property type="evidence" value="ECO:0007669"/>
    <property type="project" value="UniProtKB-SubCell"/>
</dbReference>
<comment type="similarity">
    <text evidence="2">Belongs to the LptD family.</text>
</comment>
<dbReference type="AlphaFoldDB" id="A0A4S3KK05"/>
<dbReference type="HAMAP" id="MF_01411">
    <property type="entry name" value="LPS_assembly_LptD"/>
    <property type="match status" value="1"/>
</dbReference>
<dbReference type="STRING" id="993689.GCA_002077135_03384"/>
<evidence type="ECO:0000256" key="2">
    <source>
        <dbReference type="HAMAP-Rule" id="MF_01411"/>
    </source>
</evidence>
<dbReference type="GO" id="GO:1990351">
    <property type="term" value="C:transporter complex"/>
    <property type="evidence" value="ECO:0007669"/>
    <property type="project" value="TreeGrafter"/>
</dbReference>
<dbReference type="Proteomes" id="UP000307749">
    <property type="component" value="Unassembled WGS sequence"/>
</dbReference>
<dbReference type="EMBL" id="MWQO01000042">
    <property type="protein sequence ID" value="THD09137.1"/>
    <property type="molecule type" value="Genomic_DNA"/>
</dbReference>
<feature type="signal peptide" evidence="2">
    <location>
        <begin position="1"/>
        <end position="24"/>
    </location>
</feature>
<dbReference type="GO" id="GO:0015920">
    <property type="term" value="P:lipopolysaccharide transport"/>
    <property type="evidence" value="ECO:0007669"/>
    <property type="project" value="InterPro"/>
</dbReference>
<accession>A0A4S3KK05</accession>
<comment type="function">
    <text evidence="2">Together with LptE, is involved in the assembly of lipopolysaccharide (LPS) at the surface of the outer membrane.</text>
</comment>
<evidence type="ECO:0000256" key="1">
    <source>
        <dbReference type="ARBA" id="ARBA00023237"/>
    </source>
</evidence>
<dbReference type="InterPro" id="IPR020889">
    <property type="entry name" value="LipoPS_assembly_LptD"/>
</dbReference>
<evidence type="ECO:0000313" key="4">
    <source>
        <dbReference type="EMBL" id="THD09137.1"/>
    </source>
</evidence>
<keyword evidence="5" id="KW-1185">Reference proteome</keyword>
<keyword evidence="1 2" id="KW-0998">Cell outer membrane</keyword>
<organism evidence="4 5">
    <name type="scientific">Metallibacterium scheffleri</name>
    <dbReference type="NCBI Taxonomy" id="993689"/>
    <lineage>
        <taxon>Bacteria</taxon>
        <taxon>Pseudomonadati</taxon>
        <taxon>Pseudomonadota</taxon>
        <taxon>Gammaproteobacteria</taxon>
        <taxon>Lysobacterales</taxon>
        <taxon>Rhodanobacteraceae</taxon>
        <taxon>Metallibacterium</taxon>
    </lineage>
</organism>
<protein>
    <recommendedName>
        <fullName evidence="2">LPS-assembly protein LptD</fullName>
    </recommendedName>
</protein>
<comment type="caution">
    <text evidence="2">Lacks conserved residue(s) required for the propagation of feature annotation.</text>
</comment>
<name>A0A4S3KK05_9GAMM</name>